<keyword evidence="8" id="KW-0732">Signal</keyword>
<accession>A0A326UCA5</accession>
<feature type="domain" description="PLD phosphodiesterase" evidence="9">
    <location>
        <begin position="294"/>
        <end position="321"/>
    </location>
</feature>
<dbReference type="GO" id="GO:0016891">
    <property type="term" value="F:RNA endonuclease activity producing 5'-phosphomonoesters, hydrolytic mechanism"/>
    <property type="evidence" value="ECO:0007669"/>
    <property type="project" value="TreeGrafter"/>
</dbReference>
<dbReference type="RefSeq" id="WP_111318051.1">
    <property type="nucleotide sequence ID" value="NZ_BIFX01000001.1"/>
</dbReference>
<evidence type="ECO:0000256" key="6">
    <source>
        <dbReference type="ARBA" id="ARBA00023098"/>
    </source>
</evidence>
<dbReference type="PANTHER" id="PTHR43856">
    <property type="entry name" value="CARDIOLIPIN HYDROLASE"/>
    <property type="match status" value="1"/>
</dbReference>
<feature type="compositionally biased region" description="Polar residues" evidence="7">
    <location>
        <begin position="34"/>
        <end position="53"/>
    </location>
</feature>
<dbReference type="GO" id="GO:0016042">
    <property type="term" value="P:lipid catabolic process"/>
    <property type="evidence" value="ECO:0007669"/>
    <property type="project" value="UniProtKB-KW"/>
</dbReference>
<evidence type="ECO:0000259" key="9">
    <source>
        <dbReference type="PROSITE" id="PS50035"/>
    </source>
</evidence>
<comment type="catalytic activity">
    <reaction evidence="1">
        <text>a 1,2-diacyl-sn-glycero-3-phosphocholine + H2O = a 1,2-diacyl-sn-glycero-3-phosphate + choline + H(+)</text>
        <dbReference type="Rhea" id="RHEA:14445"/>
        <dbReference type="ChEBI" id="CHEBI:15354"/>
        <dbReference type="ChEBI" id="CHEBI:15377"/>
        <dbReference type="ChEBI" id="CHEBI:15378"/>
        <dbReference type="ChEBI" id="CHEBI:57643"/>
        <dbReference type="ChEBI" id="CHEBI:58608"/>
        <dbReference type="EC" id="3.1.4.4"/>
    </reaction>
</comment>
<dbReference type="Gene3D" id="3.30.870.10">
    <property type="entry name" value="Endonuclease Chain A"/>
    <property type="match status" value="2"/>
</dbReference>
<dbReference type="GO" id="GO:0006793">
    <property type="term" value="P:phosphorus metabolic process"/>
    <property type="evidence" value="ECO:0007669"/>
    <property type="project" value="UniProtKB-ARBA"/>
</dbReference>
<proteinExistence type="inferred from homology"/>
<reference evidence="10 11" key="1">
    <citation type="submission" date="2018-06" db="EMBL/GenBank/DDBJ databases">
        <title>Genomic Encyclopedia of Archaeal and Bacterial Type Strains, Phase II (KMG-II): from individual species to whole genera.</title>
        <authorList>
            <person name="Goeker M."/>
        </authorList>
    </citation>
    <scope>NUCLEOTIDE SEQUENCE [LARGE SCALE GENOMIC DNA]</scope>
    <source>
        <strain evidence="10 11">ATCC BAA-1881</strain>
    </source>
</reference>
<organism evidence="10 11">
    <name type="scientific">Thermosporothrix hazakensis</name>
    <dbReference type="NCBI Taxonomy" id="644383"/>
    <lineage>
        <taxon>Bacteria</taxon>
        <taxon>Bacillati</taxon>
        <taxon>Chloroflexota</taxon>
        <taxon>Ktedonobacteria</taxon>
        <taxon>Ktedonobacterales</taxon>
        <taxon>Thermosporotrichaceae</taxon>
        <taxon>Thermosporothrix</taxon>
    </lineage>
</organism>
<evidence type="ECO:0000256" key="4">
    <source>
        <dbReference type="ARBA" id="ARBA00022801"/>
    </source>
</evidence>
<dbReference type="InterPro" id="IPR025202">
    <property type="entry name" value="PLD-like_dom"/>
</dbReference>
<dbReference type="PANTHER" id="PTHR43856:SF1">
    <property type="entry name" value="MITOCHONDRIAL CARDIOLIPIN HYDROLASE"/>
    <property type="match status" value="1"/>
</dbReference>
<keyword evidence="11" id="KW-1185">Reference proteome</keyword>
<sequence>MTQNHSRKKSVIASTFLALLLLCLILASCTGNPTTSGQNQQSEDNTPTSSNGANDVDVFVEPDAGYQVITDAISSAKKSVWVQVYLLTEPNVISALQSAAKKGKDVRVMLEDNPYGGGGAAKPQETMDKLKAAGAQAKATNPKYRLTHSKLMILDGTTAYIMTANLTKSALGGSSSAANREYGIIDKNPQDVKVLIDMFNADWDRKDFSFDNPNLVLSPLNSRSHFLSIINNSKKTLLVEAEEMQDDEVENALIAAAKRGVQVQVIVPKPRSMDNNDEGIKHIKKGGVKVKFAGKLIMHAKIFVADGQLGFVGSENISTSSLDKNREVGILVTDPDVLSTLQKTFSTDWDTGKAA</sequence>
<feature type="domain" description="PLD phosphodiesterase" evidence="9">
    <location>
        <begin position="143"/>
        <end position="170"/>
    </location>
</feature>
<dbReference type="InterPro" id="IPR051406">
    <property type="entry name" value="PLD_domain"/>
</dbReference>
<evidence type="ECO:0000313" key="10">
    <source>
        <dbReference type="EMBL" id="PZW36117.1"/>
    </source>
</evidence>
<evidence type="ECO:0000256" key="7">
    <source>
        <dbReference type="SAM" id="MobiDB-lite"/>
    </source>
</evidence>
<dbReference type="PROSITE" id="PS50035">
    <property type="entry name" value="PLD"/>
    <property type="match status" value="2"/>
</dbReference>
<feature type="signal peptide" evidence="8">
    <location>
        <begin position="1"/>
        <end position="33"/>
    </location>
</feature>
<dbReference type="CDD" id="cd09128">
    <property type="entry name" value="PLDc_unchar1_2"/>
    <property type="match status" value="1"/>
</dbReference>
<dbReference type="OrthoDB" id="345880at2"/>
<dbReference type="AlphaFoldDB" id="A0A326UCA5"/>
<dbReference type="Proteomes" id="UP000248806">
    <property type="component" value="Unassembled WGS sequence"/>
</dbReference>
<feature type="chain" id="PRO_5016415634" description="phospholipase D" evidence="8">
    <location>
        <begin position="34"/>
        <end position="355"/>
    </location>
</feature>
<name>A0A326UCA5_THEHA</name>
<dbReference type="EMBL" id="QKUF01000001">
    <property type="protein sequence ID" value="PZW36117.1"/>
    <property type="molecule type" value="Genomic_DNA"/>
</dbReference>
<dbReference type="EC" id="3.1.4.4" evidence="3"/>
<feature type="region of interest" description="Disordered" evidence="7">
    <location>
        <begin position="34"/>
        <end position="55"/>
    </location>
</feature>
<evidence type="ECO:0000256" key="3">
    <source>
        <dbReference type="ARBA" id="ARBA00012027"/>
    </source>
</evidence>
<evidence type="ECO:0000313" key="11">
    <source>
        <dbReference type="Proteomes" id="UP000248806"/>
    </source>
</evidence>
<evidence type="ECO:0000256" key="1">
    <source>
        <dbReference type="ARBA" id="ARBA00000798"/>
    </source>
</evidence>
<dbReference type="SMART" id="SM00155">
    <property type="entry name" value="PLDc"/>
    <property type="match status" value="2"/>
</dbReference>
<keyword evidence="4" id="KW-0378">Hydrolase</keyword>
<comment type="caution">
    <text evidence="10">The sequence shown here is derived from an EMBL/GenBank/DDBJ whole genome shotgun (WGS) entry which is preliminary data.</text>
</comment>
<protein>
    <recommendedName>
        <fullName evidence="3">phospholipase D</fullName>
        <ecNumber evidence="3">3.1.4.4</ecNumber>
    </recommendedName>
</protein>
<comment type="similarity">
    <text evidence="2">Belongs to the phospholipase D family.</text>
</comment>
<dbReference type="PROSITE" id="PS51257">
    <property type="entry name" value="PROKAR_LIPOPROTEIN"/>
    <property type="match status" value="1"/>
</dbReference>
<evidence type="ECO:0000256" key="2">
    <source>
        <dbReference type="ARBA" id="ARBA00008664"/>
    </source>
</evidence>
<keyword evidence="5" id="KW-0442">Lipid degradation</keyword>
<dbReference type="InterPro" id="IPR001736">
    <property type="entry name" value="PLipase_D/transphosphatidylase"/>
</dbReference>
<dbReference type="GO" id="GO:0004630">
    <property type="term" value="F:phospholipase D activity"/>
    <property type="evidence" value="ECO:0007669"/>
    <property type="project" value="UniProtKB-EC"/>
</dbReference>
<evidence type="ECO:0000256" key="5">
    <source>
        <dbReference type="ARBA" id="ARBA00022963"/>
    </source>
</evidence>
<dbReference type="Pfam" id="PF13091">
    <property type="entry name" value="PLDc_2"/>
    <property type="match status" value="2"/>
</dbReference>
<dbReference type="SUPFAM" id="SSF56024">
    <property type="entry name" value="Phospholipase D/nuclease"/>
    <property type="match status" value="2"/>
</dbReference>
<gene>
    <name evidence="10" type="ORF">EI42_00287</name>
</gene>
<keyword evidence="6" id="KW-0443">Lipid metabolism</keyword>
<evidence type="ECO:0000256" key="8">
    <source>
        <dbReference type="SAM" id="SignalP"/>
    </source>
</evidence>